<dbReference type="EMBL" id="LN483345">
    <property type="protein sequence ID" value="CDZ98774.1"/>
    <property type="molecule type" value="Genomic_DNA"/>
</dbReference>
<evidence type="ECO:0000256" key="1">
    <source>
        <dbReference type="ARBA" id="ARBA00004245"/>
    </source>
</evidence>
<comment type="subcellular location">
    <subcellularLocation>
        <location evidence="1">Cytoplasm</location>
        <location evidence="1">Cytoskeleton</location>
    </subcellularLocation>
</comment>
<dbReference type="Pfam" id="PF06886">
    <property type="entry name" value="TPX2"/>
    <property type="match status" value="1"/>
</dbReference>
<dbReference type="AlphaFoldDB" id="A0A0F7SMU0"/>
<reference evidence="7" key="1">
    <citation type="submission" date="2014-08" db="EMBL/GenBank/DDBJ databases">
        <authorList>
            <person name="Sharma Rahul"/>
            <person name="Thines Marco"/>
        </authorList>
    </citation>
    <scope>NUCLEOTIDE SEQUENCE</scope>
</reference>
<protein>
    <recommendedName>
        <fullName evidence="6">TPX2 C-terminal domain-containing protein</fullName>
    </recommendedName>
</protein>
<evidence type="ECO:0000259" key="6">
    <source>
        <dbReference type="Pfam" id="PF06886"/>
    </source>
</evidence>
<name>A0A0F7SMU0_PHARH</name>
<proteinExistence type="inferred from homology"/>
<feature type="region of interest" description="Disordered" evidence="5">
    <location>
        <begin position="226"/>
        <end position="361"/>
    </location>
</feature>
<feature type="compositionally biased region" description="Basic and acidic residues" evidence="5">
    <location>
        <begin position="256"/>
        <end position="265"/>
    </location>
</feature>
<accession>A0A0F7SMU0</accession>
<evidence type="ECO:0000256" key="2">
    <source>
        <dbReference type="ARBA" id="ARBA00005885"/>
    </source>
</evidence>
<keyword evidence="3" id="KW-0963">Cytoplasm</keyword>
<evidence type="ECO:0000256" key="4">
    <source>
        <dbReference type="ARBA" id="ARBA00023212"/>
    </source>
</evidence>
<evidence type="ECO:0000313" key="7">
    <source>
        <dbReference type="EMBL" id="CDZ98774.1"/>
    </source>
</evidence>
<feature type="compositionally biased region" description="Low complexity" evidence="5">
    <location>
        <begin position="23"/>
        <end position="40"/>
    </location>
</feature>
<feature type="compositionally biased region" description="Polar residues" evidence="5">
    <location>
        <begin position="229"/>
        <end position="255"/>
    </location>
</feature>
<dbReference type="GO" id="GO:0005856">
    <property type="term" value="C:cytoskeleton"/>
    <property type="evidence" value="ECO:0007669"/>
    <property type="project" value="UniProtKB-SubCell"/>
</dbReference>
<evidence type="ECO:0000256" key="3">
    <source>
        <dbReference type="ARBA" id="ARBA00022490"/>
    </source>
</evidence>
<sequence length="396" mass="44275">MSTTAHALEDSFLLTSTTEPCLLSSSSLSSQSSLSGQLSLEDMMSTPNLARGRARPAESVDDDTEGPSGALQETSAIAELSPIRASFTRLRKKLDVQQLSSAPNAVCAMSSVKTEVDYSRTRTASLNTSKRARQEISVHGYNTTAVAAESLDGSAAYKRNRQSSSTPRPTDSALVSHSSRPLSTTHHSNKNMKFTVPRPFTFTASASSTDTASVVPDRQRYYPYPAALSTKSTSSTQESALRASRSSNRDALSTQGREKRPEKRCISPRAGRVPSFREIHLQDEARQARRTERIRSERAGEIEKEERGLGRRVEQRGRERARWENERRERERERERGREEEQKREQKHEELQISQERKATVIRANPISEMYSSTLPHASSTIARPHARTNIRTQLD</sequence>
<feature type="region of interest" description="Disordered" evidence="5">
    <location>
        <begin position="23"/>
        <end position="73"/>
    </location>
</feature>
<feature type="region of interest" description="Disordered" evidence="5">
    <location>
        <begin position="152"/>
        <end position="193"/>
    </location>
</feature>
<evidence type="ECO:0000256" key="5">
    <source>
        <dbReference type="SAM" id="MobiDB-lite"/>
    </source>
</evidence>
<feature type="compositionally biased region" description="Polar residues" evidence="5">
    <location>
        <begin position="162"/>
        <end position="186"/>
    </location>
</feature>
<feature type="domain" description="TPX2 C-terminal" evidence="6">
    <location>
        <begin position="312"/>
        <end position="380"/>
    </location>
</feature>
<feature type="region of interest" description="Disordered" evidence="5">
    <location>
        <begin position="375"/>
        <end position="396"/>
    </location>
</feature>
<organism evidence="7">
    <name type="scientific">Phaffia rhodozyma</name>
    <name type="common">Yeast</name>
    <name type="synonym">Xanthophyllomyces dendrorhous</name>
    <dbReference type="NCBI Taxonomy" id="264483"/>
    <lineage>
        <taxon>Eukaryota</taxon>
        <taxon>Fungi</taxon>
        <taxon>Dikarya</taxon>
        <taxon>Basidiomycota</taxon>
        <taxon>Agaricomycotina</taxon>
        <taxon>Tremellomycetes</taxon>
        <taxon>Cystofilobasidiales</taxon>
        <taxon>Mrakiaceae</taxon>
        <taxon>Phaffia</taxon>
    </lineage>
</organism>
<keyword evidence="4" id="KW-0206">Cytoskeleton</keyword>
<feature type="compositionally biased region" description="Basic and acidic residues" evidence="5">
    <location>
        <begin position="275"/>
        <end position="359"/>
    </location>
</feature>
<comment type="similarity">
    <text evidence="2">Belongs to the TPX2 family.</text>
</comment>
<dbReference type="InterPro" id="IPR027329">
    <property type="entry name" value="TPX2_C"/>
</dbReference>